<dbReference type="RefSeq" id="WP_372589803.1">
    <property type="nucleotide sequence ID" value="NZ_FRDJ01000007.1"/>
</dbReference>
<dbReference type="Gene3D" id="1.10.3130.10">
    <property type="entry name" value="serine acetyltransferase, domain 1"/>
    <property type="match status" value="1"/>
</dbReference>
<proteinExistence type="inferred from homology"/>
<dbReference type="FunFam" id="2.160.10.10:FF:000007">
    <property type="entry name" value="Serine acetyltransferase"/>
    <property type="match status" value="1"/>
</dbReference>
<name>A0A1M7SZU2_FERGO</name>
<evidence type="ECO:0000256" key="7">
    <source>
        <dbReference type="ARBA" id="ARBA00049486"/>
    </source>
</evidence>
<dbReference type="InterPro" id="IPR042122">
    <property type="entry name" value="Ser_AcTrfase_N_sf"/>
</dbReference>
<keyword evidence="3" id="KW-0028">Amino-acid biosynthesis</keyword>
<sequence length="233" mass="25707">MRSLNILGLFRKMSSLIERLLQARKYIRLDKEALKQNDPSFESSFQFFFHAGFRSLRMYRIYHAFYMSDFKFLAYFLYHMNRILYSVDIHPAAQLEPGVVIDHGTGLVIGSTAVVGSGTVLYHGVTLGAKYITKGKRHPTVGRNVIIGAGAKVLGPITIGDGARIGANSVVIADVPENATAVGIPARIIVRKTNYDENTNCVDCYKAVNGEVSDGLCLISEDDYSSVHKEAVI</sequence>
<evidence type="ECO:0000256" key="3">
    <source>
        <dbReference type="ARBA" id="ARBA00022605"/>
    </source>
</evidence>
<dbReference type="GO" id="GO:0170033">
    <property type="term" value="P:L-amino acid metabolic process"/>
    <property type="evidence" value="ECO:0007669"/>
    <property type="project" value="UniProtKB-ARBA"/>
</dbReference>
<dbReference type="NCBIfam" id="NF041874">
    <property type="entry name" value="EPS_EpsC"/>
    <property type="match status" value="1"/>
</dbReference>
<evidence type="ECO:0000313" key="9">
    <source>
        <dbReference type="Proteomes" id="UP000184207"/>
    </source>
</evidence>
<comment type="catalytic activity">
    <reaction evidence="7">
        <text>L-serine + acetyl-CoA = O-acetyl-L-serine + CoA</text>
        <dbReference type="Rhea" id="RHEA:24560"/>
        <dbReference type="ChEBI" id="CHEBI:33384"/>
        <dbReference type="ChEBI" id="CHEBI:57287"/>
        <dbReference type="ChEBI" id="CHEBI:57288"/>
        <dbReference type="ChEBI" id="CHEBI:58340"/>
        <dbReference type="EC" id="2.3.1.30"/>
    </reaction>
</comment>
<dbReference type="InterPro" id="IPR053376">
    <property type="entry name" value="Serine_acetyltransferase"/>
</dbReference>
<gene>
    <name evidence="8" type="ORF">SAMN02745226_01397</name>
</gene>
<dbReference type="GO" id="GO:0019344">
    <property type="term" value="P:cysteine biosynthetic process"/>
    <property type="evidence" value="ECO:0007669"/>
    <property type="project" value="UniProtKB-ARBA"/>
</dbReference>
<dbReference type="InterPro" id="IPR001451">
    <property type="entry name" value="Hexapep"/>
</dbReference>
<dbReference type="EC" id="2.3.1.30" evidence="2"/>
<evidence type="ECO:0000256" key="4">
    <source>
        <dbReference type="ARBA" id="ARBA00022679"/>
    </source>
</evidence>
<keyword evidence="9" id="KW-1185">Reference proteome</keyword>
<keyword evidence="4 8" id="KW-0808">Transferase</keyword>
<organism evidence="8 9">
    <name type="scientific">Fervidobacterium gondwanense DSM 13020</name>
    <dbReference type="NCBI Taxonomy" id="1121883"/>
    <lineage>
        <taxon>Bacteria</taxon>
        <taxon>Thermotogati</taxon>
        <taxon>Thermotogota</taxon>
        <taxon>Thermotogae</taxon>
        <taxon>Thermotogales</taxon>
        <taxon>Fervidobacteriaceae</taxon>
        <taxon>Fervidobacterium</taxon>
    </lineage>
</organism>
<reference evidence="9" key="1">
    <citation type="submission" date="2016-12" db="EMBL/GenBank/DDBJ databases">
        <authorList>
            <person name="Varghese N."/>
            <person name="Submissions S."/>
        </authorList>
    </citation>
    <scope>NUCLEOTIDE SEQUENCE [LARGE SCALE GENOMIC DNA]</scope>
    <source>
        <strain evidence="9">DSM 13020</strain>
    </source>
</reference>
<dbReference type="GO" id="GO:0170039">
    <property type="term" value="P:proteinogenic amino acid metabolic process"/>
    <property type="evidence" value="ECO:0007669"/>
    <property type="project" value="UniProtKB-ARBA"/>
</dbReference>
<keyword evidence="5" id="KW-0677">Repeat</keyword>
<dbReference type="InterPro" id="IPR045304">
    <property type="entry name" value="LbH_SAT"/>
</dbReference>
<comment type="similarity">
    <text evidence="1">Belongs to the transferase hexapeptide repeat family.</text>
</comment>
<dbReference type="InterPro" id="IPR018357">
    <property type="entry name" value="Hexapep_transf_CS"/>
</dbReference>
<protein>
    <recommendedName>
        <fullName evidence="2">serine O-acetyltransferase</fullName>
        <ecNumber evidence="2">2.3.1.30</ecNumber>
    </recommendedName>
</protein>
<dbReference type="Pfam" id="PF00132">
    <property type="entry name" value="Hexapep"/>
    <property type="match status" value="1"/>
</dbReference>
<accession>A0A1M7SZU2</accession>
<dbReference type="EMBL" id="FRDJ01000007">
    <property type="protein sequence ID" value="SHN63917.1"/>
    <property type="molecule type" value="Genomic_DNA"/>
</dbReference>
<dbReference type="Proteomes" id="UP000184207">
    <property type="component" value="Unassembled WGS sequence"/>
</dbReference>
<dbReference type="PANTHER" id="PTHR42811">
    <property type="entry name" value="SERINE ACETYLTRANSFERASE"/>
    <property type="match status" value="1"/>
</dbReference>
<dbReference type="SUPFAM" id="SSF51161">
    <property type="entry name" value="Trimeric LpxA-like enzymes"/>
    <property type="match status" value="1"/>
</dbReference>
<dbReference type="GO" id="GO:0009001">
    <property type="term" value="F:serine O-acetyltransferase activity"/>
    <property type="evidence" value="ECO:0007669"/>
    <property type="project" value="UniProtKB-EC"/>
</dbReference>
<dbReference type="AlphaFoldDB" id="A0A1M7SZU2"/>
<evidence type="ECO:0000256" key="6">
    <source>
        <dbReference type="ARBA" id="ARBA00023315"/>
    </source>
</evidence>
<dbReference type="Gene3D" id="2.160.10.10">
    <property type="entry name" value="Hexapeptide repeat proteins"/>
    <property type="match status" value="1"/>
</dbReference>
<dbReference type="STRING" id="1121883.SAMN02745226_01397"/>
<evidence type="ECO:0000256" key="1">
    <source>
        <dbReference type="ARBA" id="ARBA00007274"/>
    </source>
</evidence>
<dbReference type="InterPro" id="IPR011004">
    <property type="entry name" value="Trimer_LpxA-like_sf"/>
</dbReference>
<evidence type="ECO:0000256" key="5">
    <source>
        <dbReference type="ARBA" id="ARBA00022737"/>
    </source>
</evidence>
<evidence type="ECO:0000313" key="8">
    <source>
        <dbReference type="EMBL" id="SHN63917.1"/>
    </source>
</evidence>
<evidence type="ECO:0000256" key="2">
    <source>
        <dbReference type="ARBA" id="ARBA00013266"/>
    </source>
</evidence>
<dbReference type="PROSITE" id="PS00101">
    <property type="entry name" value="HEXAPEP_TRANSFERASES"/>
    <property type="match status" value="1"/>
</dbReference>
<keyword evidence="6" id="KW-0012">Acyltransferase</keyword>
<dbReference type="CDD" id="cd03354">
    <property type="entry name" value="LbH_SAT"/>
    <property type="match status" value="1"/>
</dbReference>